<evidence type="ECO:0000259" key="3">
    <source>
        <dbReference type="Pfam" id="PF20736"/>
    </source>
</evidence>
<reference evidence="4" key="2">
    <citation type="journal article" date="2021" name="PeerJ">
        <title>Extensive microbial diversity within the chicken gut microbiome revealed by metagenomics and culture.</title>
        <authorList>
            <person name="Gilroy R."/>
            <person name="Ravi A."/>
            <person name="Getino M."/>
            <person name="Pursley I."/>
            <person name="Horton D.L."/>
            <person name="Alikhan N.F."/>
            <person name="Baker D."/>
            <person name="Gharbi K."/>
            <person name="Hall N."/>
            <person name="Watson M."/>
            <person name="Adriaenssens E.M."/>
            <person name="Foster-Nyarko E."/>
            <person name="Jarju S."/>
            <person name="Secka A."/>
            <person name="Antonio M."/>
            <person name="Oren A."/>
            <person name="Chaudhuri R.R."/>
            <person name="La Ragione R."/>
            <person name="Hildebrand F."/>
            <person name="Pallen M.J."/>
        </authorList>
    </citation>
    <scope>NUCLEOTIDE SEQUENCE</scope>
    <source>
        <strain evidence="4">4509</strain>
    </source>
</reference>
<evidence type="ECO:0000259" key="1">
    <source>
        <dbReference type="Pfam" id="PF07944"/>
    </source>
</evidence>
<dbReference type="PANTHER" id="PTHR31151:SF0">
    <property type="entry name" value="PROLINE-TRNA LIGASE (DUF1680)"/>
    <property type="match status" value="1"/>
</dbReference>
<feature type="domain" description="Non-reducing end beta-L-arabinofuranosidase-like GH127 middle" evidence="3">
    <location>
        <begin position="405"/>
        <end position="487"/>
    </location>
</feature>
<dbReference type="InterPro" id="IPR046544">
    <property type="entry name" value="GH146_SB_dom"/>
</dbReference>
<evidence type="ECO:0000313" key="5">
    <source>
        <dbReference type="Proteomes" id="UP000824082"/>
    </source>
</evidence>
<dbReference type="EMBL" id="DVMX01000028">
    <property type="protein sequence ID" value="HIU41252.1"/>
    <property type="molecule type" value="Genomic_DNA"/>
</dbReference>
<organism evidence="4 5">
    <name type="scientific">Candidatus Egerieicola faecale</name>
    <dbReference type="NCBI Taxonomy" id="2840774"/>
    <lineage>
        <taxon>Bacteria</taxon>
        <taxon>Bacillati</taxon>
        <taxon>Bacillota</taxon>
        <taxon>Clostridia</taxon>
        <taxon>Eubacteriales</taxon>
        <taxon>Oscillospiraceae</taxon>
        <taxon>Oscillospiraceae incertae sedis</taxon>
        <taxon>Candidatus Egerieicola</taxon>
    </lineage>
</organism>
<dbReference type="GO" id="GO:0005975">
    <property type="term" value="P:carbohydrate metabolic process"/>
    <property type="evidence" value="ECO:0007669"/>
    <property type="project" value="InterPro"/>
</dbReference>
<accession>A0A9D1IPZ0</accession>
<keyword evidence="4" id="KW-0378">Hydrolase</keyword>
<reference evidence="4" key="1">
    <citation type="submission" date="2020-10" db="EMBL/GenBank/DDBJ databases">
        <authorList>
            <person name="Gilroy R."/>
        </authorList>
    </citation>
    <scope>NUCLEOTIDE SEQUENCE</scope>
    <source>
        <strain evidence="4">4509</strain>
    </source>
</reference>
<feature type="domain" description="Glycoside hydrolase GH146 substrate-binding" evidence="2">
    <location>
        <begin position="621"/>
        <end position="732"/>
    </location>
</feature>
<dbReference type="Proteomes" id="UP000824082">
    <property type="component" value="Unassembled WGS sequence"/>
</dbReference>
<dbReference type="Pfam" id="PF20620">
    <property type="entry name" value="DUF6805"/>
    <property type="match status" value="1"/>
</dbReference>
<dbReference type="AlphaFoldDB" id="A0A9D1IPZ0"/>
<sequence length="847" mass="96539">MKYTPVPLCSYVNLWDPYCANAIQKETEYLKQLEPERLLHSFYVQAGLTPSAPAYEGWEQTQIKGHTLGHYLTALCQAQQTLGIPWVFHRIDSILQGLLKCQREDGYLFASEENLFDALEQDKPAWVPWYTMHKLLDSLCCAARTPGHESTALWIARRLGDWVADRVLSWNEDTQKRVLAVEYGGMNDAMYQLYDLTKDPRHRDAAHRFDETWLFAPLAEGKDVLNGRHANTTIPKLLGAVRRYLVLGEREEDQLYLQAALSFWEMVVHHHSYVTGGNSEWEHFGPADVLDGERTGCNCETCNSYNMLKLSQLLYSITGERKYMDFYQWTYYNAILASQNPDTGMTTYFQPMGTGYFKAFSTPFDSFWCCTGTGMESFTKLGEGTCYFTGLENKDLVLWRYQSSHIEGADYQLHIYADLPRSGEVEVRVHQAPEEGFTLYLAVPDWCAGTPTLEKNGQVLNLTPGQNGLLAVPVKQRDSLRLTLSLQVRAHFLPDKKEAVAFSYGPAVLSADLGRQDMKCGEVGVKVTVATREVPVRDYILVDNRERWLEHLSQNLVQEQGKLAFTLKNIRQQDTLEFVPYFSQHGCRGGIYFYLLEPDSPALTQHLISSKMQRREYRCEVDSLPIGNDQYELLHQVAGEHTRAGSDYFENFRAAEGNGWFAYTMKLSQKPCFLRFLVLAKEGIQDLSVTVNGMPLALQLLSHEEGEEFDTCCCPLPQSLLGENAQAVFRFAPKERKPCRIFGRLAVSEYYDADPHPRQILIRGGYLTPAFTPEGKEYTLHPTAGQEGGLRVVPHLPTGLCYLQNFLLEDEEMRPMKWVPGDRWEITCLAEDQRTAKRICLTVAKPE</sequence>
<dbReference type="InterPro" id="IPR008928">
    <property type="entry name" value="6-hairpin_glycosidase_sf"/>
</dbReference>
<feature type="domain" description="Non-reducing end beta-L-arabinofuranosidase-like GH127 catalytic" evidence="1">
    <location>
        <begin position="12"/>
        <end position="383"/>
    </location>
</feature>
<evidence type="ECO:0000313" key="4">
    <source>
        <dbReference type="EMBL" id="HIU41252.1"/>
    </source>
</evidence>
<dbReference type="GO" id="GO:0016787">
    <property type="term" value="F:hydrolase activity"/>
    <property type="evidence" value="ECO:0007669"/>
    <property type="project" value="UniProtKB-KW"/>
</dbReference>
<name>A0A9D1IPZ0_9FIRM</name>
<protein>
    <submittedName>
        <fullName evidence="4">Glycoside hydrolase family 127 protein</fullName>
    </submittedName>
</protein>
<evidence type="ECO:0000259" key="2">
    <source>
        <dbReference type="Pfam" id="PF20620"/>
    </source>
</evidence>
<dbReference type="Pfam" id="PF20736">
    <property type="entry name" value="Glyco_hydro127M"/>
    <property type="match status" value="1"/>
</dbReference>
<comment type="caution">
    <text evidence="4">The sequence shown here is derived from an EMBL/GenBank/DDBJ whole genome shotgun (WGS) entry which is preliminary data.</text>
</comment>
<dbReference type="Pfam" id="PF07944">
    <property type="entry name" value="Beta-AFase-like_GH127_cat"/>
    <property type="match status" value="1"/>
</dbReference>
<dbReference type="SUPFAM" id="SSF48208">
    <property type="entry name" value="Six-hairpin glycosidases"/>
    <property type="match status" value="1"/>
</dbReference>
<dbReference type="PANTHER" id="PTHR31151">
    <property type="entry name" value="PROLINE-TRNA LIGASE (DUF1680)"/>
    <property type="match status" value="1"/>
</dbReference>
<dbReference type="InterPro" id="IPR049046">
    <property type="entry name" value="Beta-AFase-like_GH127_middle"/>
</dbReference>
<gene>
    <name evidence="4" type="ORF">IAD19_01715</name>
</gene>
<dbReference type="InterPro" id="IPR012878">
    <property type="entry name" value="Beta-AFase-like_GH127_cat"/>
</dbReference>
<proteinExistence type="predicted"/>